<feature type="transmembrane region" description="Helical" evidence="9">
    <location>
        <begin position="1285"/>
        <end position="1307"/>
    </location>
</feature>
<protein>
    <recommendedName>
        <fullName evidence="11">Zn(2)-C6 fungal-type domain-containing protein</fullName>
    </recommendedName>
</protein>
<dbReference type="PANTHER" id="PTHR11559">
    <property type="entry name" value="CARBOXYLESTERASE"/>
    <property type="match status" value="1"/>
</dbReference>
<evidence type="ECO:0000256" key="1">
    <source>
        <dbReference type="ARBA" id="ARBA00005964"/>
    </source>
</evidence>
<sequence length="1553" mass="173112">MAVSSGSSLRGCSAFLVVLCLTYILPAVALVPRNPYARLVARNTPDPLEVDVGYATYRGYHNDTTGLNTWLGIRFAEPPVGSLRWQKPVPPQTSQNQTEVVNADKFPNECPQAPQAAPSDGAFKSSSQQSEDCLFLNVYAPSNATDLPVFVYIHGGGYGSGNGQSDIPVLLNGSGQDFVGVAIQYRLGAFGFLSSDEVKRFGAANAGLLDQYLALHWVQRYIRLFGGDPLQVTIAGESAGAGSVMLQAMAYGGSIGTSLFQNIIAASPYLPMQYRYSDFVPSQMYYTFAAAAGCFDGLQTWKEKISVFDCLINKDTETLQNASYTVTVGGKYGQWAFLPVTDSDFVQQVPSQQLLNKQVNGERLLIGNNADEGTRFTPQNITTEDDFVDFIKSLFPLFTESDVNKTLLYYPSTTAPVDKDDPKFATSGTGTPTALNESSFGTGQQQRADNLYAEVTFVCPAYWLAEAYGEEGRKSYKYQYSIIPAIHAYDMDAYFGPRPDTMSVAFQEAVKSIWNSFIVTGDPTEKVNNTVPTNATNAIKSWTPFTVGQPFQLNLNQTGGTPTTEEDSVTDIDITVYEGSGLRPDFDLVNAYTWEGGRGNRCDFWRTRFTIHLTALLNGSVDACSEAFQHIPPSWEIRTHFPSWTLNAHDIRSTTAGIASHKVEAFVGRKPDVHQTVSQRMMDFQVSEEEETQQDLAASSRSRPSVACDMCHRRKIKCQPELNGTGCMQCTRRKIKCNFGSKKSRRESLKRAQHIRWLEHRLKCVQGILKTAGILDEDYVDENNPLEEDEQLGGYEHDTGYGQRDDGEDRWEEFEDGIGTQPLWQDGLFPSSFGSMDVLSCPQPTATARIRSVSSTPSSCSEDLSATEVDSLTSNIFATNEKDEPRYFGRASTMSIFSADGLQWIRHKTGDYSIPDTIFARPPEETTSKYYPPDVYHDIFESHVYKPLPPRTEVFALLEHYFTDANRLFPIYHEQTFMRLVEWQYRQQTCKDAALWASINVMIAVAYRYRLPNSIRPERDNEKAWLYFKNAISVLSDLTLRRTDLLSAQALLAMAMFLRGNSTLQTALPLLTAAMRICHQLGLHRRSTGKGLPLVEQEQRRRVFWVCYVLDQSVSIRAGNSPSQADDFDIDFPADCIDDSGIGPDVRWFALLARLSVIKGKIYKSLYSAKSLRRPPSEVISTIKELNAELDEWKSESRGVLQTRQENDKQEFMFNLSRMALELTYHNAVIMANRIPILHDSLLATHFPSAITRPYLTQALASNAICVQAARNSLRLMNTMPWGDVAWMWALLYYLFLSTIIIFVAILRNAAHPKTREDLRSLSMAVTFFHTLTPGDGIRSSAKFMAHSCAVFERIAKAVVEKAEKDNRSRKGLRGEKSSHIPTPVSEQEDNTQSGSETATSFSELSEGIERSTSSAVEANGRTVVADLNNSEGQFPFITNQPTAGAVEEGRENPEQNSGLTNLDTPISDAYTFFNNMLVPPDLWPMDAEWGVANQFPAGVFSQGFSGLYGPGGVLEGMPMPEQPGYGYSMSNVQQDNQREGNHNTFDLYDFFQ</sequence>
<comment type="caution">
    <text evidence="12">The sequence shown here is derived from an EMBL/GenBank/DDBJ whole genome shotgun (WGS) entry which is preliminary data.</text>
</comment>
<dbReference type="Proteomes" id="UP000018001">
    <property type="component" value="Unassembled WGS sequence"/>
</dbReference>
<feature type="compositionally biased region" description="Basic and acidic residues" evidence="8">
    <location>
        <begin position="1363"/>
        <end position="1379"/>
    </location>
</feature>
<keyword evidence="9" id="KW-0472">Membrane</keyword>
<evidence type="ECO:0000256" key="3">
    <source>
        <dbReference type="ARBA" id="ARBA00022801"/>
    </source>
</evidence>
<keyword evidence="9" id="KW-0812">Transmembrane</keyword>
<dbReference type="eggNOG" id="KOG4389">
    <property type="taxonomic scope" value="Eukaryota"/>
</dbReference>
<dbReference type="EMBL" id="BAUL01000107">
    <property type="protein sequence ID" value="GAD94978.1"/>
    <property type="molecule type" value="Genomic_DNA"/>
</dbReference>
<dbReference type="InterPro" id="IPR007219">
    <property type="entry name" value="XnlR_reg_dom"/>
</dbReference>
<dbReference type="GO" id="GO:0008270">
    <property type="term" value="F:zinc ion binding"/>
    <property type="evidence" value="ECO:0007669"/>
    <property type="project" value="InterPro"/>
</dbReference>
<keyword evidence="9" id="KW-1133">Transmembrane helix</keyword>
<dbReference type="GO" id="GO:0016787">
    <property type="term" value="F:hydrolase activity"/>
    <property type="evidence" value="ECO:0007669"/>
    <property type="project" value="UniProtKB-KW"/>
</dbReference>
<comment type="similarity">
    <text evidence="1">Belongs to the type-B carboxylesterase/lipase family.</text>
</comment>
<evidence type="ECO:0000259" key="11">
    <source>
        <dbReference type="PROSITE" id="PS50048"/>
    </source>
</evidence>
<dbReference type="SMART" id="SM00906">
    <property type="entry name" value="Fungal_trans"/>
    <property type="match status" value="1"/>
</dbReference>
<evidence type="ECO:0000256" key="2">
    <source>
        <dbReference type="ARBA" id="ARBA00022723"/>
    </source>
</evidence>
<feature type="signal peptide" evidence="10">
    <location>
        <begin position="1"/>
        <end position="29"/>
    </location>
</feature>
<dbReference type="ESTHER" id="byssn-v5fsh4">
    <property type="family name" value="Fungal_carboxylesterase_lipase"/>
</dbReference>
<dbReference type="SUPFAM" id="SSF53474">
    <property type="entry name" value="alpha/beta-Hydrolases"/>
    <property type="match status" value="1"/>
</dbReference>
<dbReference type="SUPFAM" id="SSF57701">
    <property type="entry name" value="Zn2/Cys6 DNA-binding domain"/>
    <property type="match status" value="1"/>
</dbReference>
<dbReference type="GO" id="GO:0006351">
    <property type="term" value="P:DNA-templated transcription"/>
    <property type="evidence" value="ECO:0007669"/>
    <property type="project" value="InterPro"/>
</dbReference>
<dbReference type="CDD" id="cd12148">
    <property type="entry name" value="fungal_TF_MHR"/>
    <property type="match status" value="1"/>
</dbReference>
<dbReference type="PROSITE" id="PS00463">
    <property type="entry name" value="ZN2_CY6_FUNGAL_1"/>
    <property type="match status" value="1"/>
</dbReference>
<feature type="domain" description="Zn(2)-C6 fungal-type" evidence="11">
    <location>
        <begin position="707"/>
        <end position="739"/>
    </location>
</feature>
<dbReference type="InParanoid" id="V5FSH4"/>
<keyword evidence="2" id="KW-0479">Metal-binding</keyword>
<dbReference type="CDD" id="cd00067">
    <property type="entry name" value="GAL4"/>
    <property type="match status" value="1"/>
</dbReference>
<dbReference type="SMART" id="SM00066">
    <property type="entry name" value="GAL4"/>
    <property type="match status" value="1"/>
</dbReference>
<dbReference type="PROSITE" id="PS00941">
    <property type="entry name" value="CARBOXYLESTERASE_B_2"/>
    <property type="match status" value="1"/>
</dbReference>
<dbReference type="Pfam" id="PF00135">
    <property type="entry name" value="COesterase"/>
    <property type="match status" value="1"/>
</dbReference>
<accession>V5FSH4</accession>
<evidence type="ECO:0000313" key="13">
    <source>
        <dbReference type="Proteomes" id="UP000018001"/>
    </source>
</evidence>
<evidence type="ECO:0000256" key="4">
    <source>
        <dbReference type="ARBA" id="ARBA00023015"/>
    </source>
</evidence>
<feature type="chain" id="PRO_5007329629" description="Zn(2)-C6 fungal-type domain-containing protein" evidence="10">
    <location>
        <begin position="30"/>
        <end position="1553"/>
    </location>
</feature>
<dbReference type="PROSITE" id="PS00122">
    <property type="entry name" value="CARBOXYLESTERASE_B_1"/>
    <property type="match status" value="1"/>
</dbReference>
<dbReference type="InterPro" id="IPR002018">
    <property type="entry name" value="CarbesteraseB"/>
</dbReference>
<gene>
    <name evidence="12" type="ORF">PVAR5_3612</name>
</gene>
<evidence type="ECO:0000256" key="6">
    <source>
        <dbReference type="ARBA" id="ARBA00023163"/>
    </source>
</evidence>
<proteinExistence type="inferred from homology"/>
<evidence type="ECO:0000256" key="9">
    <source>
        <dbReference type="SAM" id="Phobius"/>
    </source>
</evidence>
<evidence type="ECO:0000313" key="12">
    <source>
        <dbReference type="EMBL" id="GAD94978.1"/>
    </source>
</evidence>
<feature type="compositionally biased region" description="Polar residues" evidence="8">
    <location>
        <begin position="1391"/>
        <end position="1404"/>
    </location>
</feature>
<dbReference type="GO" id="GO:0003677">
    <property type="term" value="F:DNA binding"/>
    <property type="evidence" value="ECO:0007669"/>
    <property type="project" value="UniProtKB-KW"/>
</dbReference>
<dbReference type="InterPro" id="IPR050309">
    <property type="entry name" value="Type-B_Carboxylest/Lipase"/>
</dbReference>
<keyword evidence="13" id="KW-1185">Reference proteome</keyword>
<keyword evidence="6" id="KW-0804">Transcription</keyword>
<dbReference type="InterPro" id="IPR001138">
    <property type="entry name" value="Zn2Cys6_DnaBD"/>
</dbReference>
<feature type="region of interest" description="Disordered" evidence="8">
    <location>
        <begin position="1363"/>
        <end position="1416"/>
    </location>
</feature>
<dbReference type="InterPro" id="IPR036864">
    <property type="entry name" value="Zn2-C6_fun-type_DNA-bd_sf"/>
</dbReference>
<dbReference type="OrthoDB" id="2123952at2759"/>
<evidence type="ECO:0000256" key="8">
    <source>
        <dbReference type="SAM" id="MobiDB-lite"/>
    </source>
</evidence>
<keyword evidence="7" id="KW-0539">Nucleus</keyword>
<dbReference type="InterPro" id="IPR019826">
    <property type="entry name" value="Carboxylesterase_B_AS"/>
</dbReference>
<keyword evidence="10" id="KW-0732">Signal</keyword>
<keyword evidence="5" id="KW-0238">DNA-binding</keyword>
<keyword evidence="4" id="KW-0805">Transcription regulation</keyword>
<evidence type="ECO:0000256" key="10">
    <source>
        <dbReference type="SAM" id="SignalP"/>
    </source>
</evidence>
<dbReference type="Gene3D" id="4.10.240.10">
    <property type="entry name" value="Zn(2)-C6 fungal-type DNA-binding domain"/>
    <property type="match status" value="1"/>
</dbReference>
<dbReference type="Gene3D" id="3.40.50.1820">
    <property type="entry name" value="alpha/beta hydrolase"/>
    <property type="match status" value="1"/>
</dbReference>
<evidence type="ECO:0000256" key="5">
    <source>
        <dbReference type="ARBA" id="ARBA00023125"/>
    </source>
</evidence>
<reference evidence="13" key="1">
    <citation type="journal article" date="2014" name="Genome Announc.">
        <title>Draft genome sequence of the formaldehyde-resistant fungus Byssochlamys spectabilis No. 5 (anamorph Paecilomyces variotii No. 5) (NBRC109023).</title>
        <authorList>
            <person name="Oka T."/>
            <person name="Ekino K."/>
            <person name="Fukuda K."/>
            <person name="Nomura Y."/>
        </authorList>
    </citation>
    <scope>NUCLEOTIDE SEQUENCE [LARGE SCALE GENOMIC DNA]</scope>
    <source>
        <strain evidence="13">No. 5 / NBRC 109023</strain>
    </source>
</reference>
<organism evidence="12 13">
    <name type="scientific">Byssochlamys spectabilis (strain No. 5 / NBRC 109023)</name>
    <name type="common">Paecilomyces variotii</name>
    <dbReference type="NCBI Taxonomy" id="1356009"/>
    <lineage>
        <taxon>Eukaryota</taxon>
        <taxon>Fungi</taxon>
        <taxon>Dikarya</taxon>
        <taxon>Ascomycota</taxon>
        <taxon>Pezizomycotina</taxon>
        <taxon>Eurotiomycetes</taxon>
        <taxon>Eurotiomycetidae</taxon>
        <taxon>Eurotiales</taxon>
        <taxon>Thermoascaceae</taxon>
        <taxon>Paecilomyces</taxon>
    </lineage>
</organism>
<dbReference type="PROSITE" id="PS50048">
    <property type="entry name" value="ZN2_CY6_FUNGAL_2"/>
    <property type="match status" value="1"/>
</dbReference>
<dbReference type="Pfam" id="PF04082">
    <property type="entry name" value="Fungal_trans"/>
    <property type="match status" value="1"/>
</dbReference>
<dbReference type="InterPro" id="IPR029058">
    <property type="entry name" value="AB_hydrolase_fold"/>
</dbReference>
<dbReference type="GO" id="GO:0000981">
    <property type="term" value="F:DNA-binding transcription factor activity, RNA polymerase II-specific"/>
    <property type="evidence" value="ECO:0007669"/>
    <property type="project" value="InterPro"/>
</dbReference>
<dbReference type="HOGENOM" id="CLU_246269_0_0_1"/>
<evidence type="ECO:0000256" key="7">
    <source>
        <dbReference type="ARBA" id="ARBA00023242"/>
    </source>
</evidence>
<dbReference type="InterPro" id="IPR019819">
    <property type="entry name" value="Carboxylesterase_B_CS"/>
</dbReference>
<name>V5FSH4_BYSSN</name>
<keyword evidence="3" id="KW-0378">Hydrolase</keyword>